<name>A0ABZ0TXR6_9FIRM</name>
<sequence length="181" mass="21625">MTDVLDRARIALLFPKSNKKESIVYETSDNVLCEVSGCKEKAMYKLHRAGVRFCEKHYQQLLNRSLWDYVERYIIEKEPVNVLFLTFNNKEINIEVLFTEKQMRNIQYYFRDLGFRNFKLDKEVFATVVRSCGDVVYADWIEDKLIAFLQMSNDYVITQQEWEEIKKRIVQKKLLATSKKP</sequence>
<evidence type="ECO:0000313" key="1">
    <source>
        <dbReference type="EMBL" id="WPX08215.1"/>
    </source>
</evidence>
<gene>
    <name evidence="1" type="ORF">SOJ16_002082</name>
</gene>
<evidence type="ECO:0000313" key="2">
    <source>
        <dbReference type="Proteomes" id="UP001322744"/>
    </source>
</evidence>
<dbReference type="Proteomes" id="UP001322744">
    <property type="component" value="Chromosome"/>
</dbReference>
<dbReference type="RefSeq" id="WP_045175504.1">
    <property type="nucleotide sequence ID" value="NZ_CP139957.1"/>
</dbReference>
<proteinExistence type="predicted"/>
<keyword evidence="2" id="KW-1185">Reference proteome</keyword>
<accession>A0ABZ0TXR6</accession>
<organism evidence="1 2">
    <name type="scientific">Anaerocellum danielii</name>
    <dbReference type="NCBI Taxonomy" id="1387557"/>
    <lineage>
        <taxon>Bacteria</taxon>
        <taxon>Bacillati</taxon>
        <taxon>Bacillota</taxon>
        <taxon>Bacillota incertae sedis</taxon>
        <taxon>Caldicellulosiruptorales</taxon>
        <taxon>Caldicellulosiruptoraceae</taxon>
        <taxon>Anaerocellum</taxon>
    </lineage>
</organism>
<reference evidence="1 2" key="1">
    <citation type="submission" date="2023-12" db="EMBL/GenBank/DDBJ databases">
        <authorList>
            <person name="Manesh M.J.H."/>
            <person name="Bing R.G."/>
            <person name="Willard D.J."/>
            <person name="Kelly R.M."/>
        </authorList>
    </citation>
    <scope>NUCLEOTIDE SEQUENCE [LARGE SCALE GENOMIC DNA]</scope>
    <source>
        <strain evidence="1 2">DSM 8977</strain>
    </source>
</reference>
<dbReference type="EMBL" id="CP139957">
    <property type="protein sequence ID" value="WPX08215.1"/>
    <property type="molecule type" value="Genomic_DNA"/>
</dbReference>
<protein>
    <submittedName>
        <fullName evidence="1">Uncharacterized protein</fullName>
    </submittedName>
</protein>